<protein>
    <recommendedName>
        <fullName evidence="1">Pyridoxamine 5'-phosphate oxidase N-terminal domain-containing protein</fullName>
    </recommendedName>
</protein>
<dbReference type="Proteomes" id="UP000253345">
    <property type="component" value="Unassembled WGS sequence"/>
</dbReference>
<sequence length="161" mass="17368">MKPDPIRPTDDEARTLARRLLATMRHASLGTLDAENGLPLVTRIAVQTDTDGTPLALLSGLAAHSRALARDPRAGLLVADEPGRGDAMTHARLSVMGRAVSAAADAERKARWLAHDPKARIYIDLPDFSFWRIEPVSGLLNAGFGQAYRLTPADMLKPPAE</sequence>
<feature type="domain" description="Pyridoxamine 5'-phosphate oxidase N-terminal" evidence="1">
    <location>
        <begin position="18"/>
        <end position="136"/>
    </location>
</feature>
<organism evidence="2 3">
    <name type="scientific">Paracoccus lutimaris</name>
    <dbReference type="NCBI Taxonomy" id="1490030"/>
    <lineage>
        <taxon>Bacteria</taxon>
        <taxon>Pseudomonadati</taxon>
        <taxon>Pseudomonadota</taxon>
        <taxon>Alphaproteobacteria</taxon>
        <taxon>Rhodobacterales</taxon>
        <taxon>Paracoccaceae</taxon>
        <taxon>Paracoccus</taxon>
    </lineage>
</organism>
<dbReference type="EMBL" id="QPJL01000001">
    <property type="protein sequence ID" value="RCW88877.1"/>
    <property type="molecule type" value="Genomic_DNA"/>
</dbReference>
<dbReference type="PIRSF" id="PIRSF004633">
    <property type="entry name" value="UCP_PLP_oxd"/>
    <property type="match status" value="1"/>
</dbReference>
<dbReference type="Pfam" id="PF01243">
    <property type="entry name" value="PNPOx_N"/>
    <property type="match status" value="1"/>
</dbReference>
<evidence type="ECO:0000313" key="2">
    <source>
        <dbReference type="EMBL" id="RCW88877.1"/>
    </source>
</evidence>
<dbReference type="SUPFAM" id="SSF50475">
    <property type="entry name" value="FMN-binding split barrel"/>
    <property type="match status" value="1"/>
</dbReference>
<dbReference type="Gene3D" id="2.30.110.10">
    <property type="entry name" value="Electron Transport, Fmn-binding Protein, Chain A"/>
    <property type="match status" value="1"/>
</dbReference>
<dbReference type="AlphaFoldDB" id="A0A368ZCG0"/>
<dbReference type="InterPro" id="IPR012349">
    <property type="entry name" value="Split_barrel_FMN-bd"/>
</dbReference>
<name>A0A368ZCG0_9RHOB</name>
<dbReference type="OrthoDB" id="9814594at2"/>
<evidence type="ECO:0000313" key="3">
    <source>
        <dbReference type="Proteomes" id="UP000253345"/>
    </source>
</evidence>
<keyword evidence="3" id="KW-1185">Reference proteome</keyword>
<comment type="caution">
    <text evidence="2">The sequence shown here is derived from an EMBL/GenBank/DDBJ whole genome shotgun (WGS) entry which is preliminary data.</text>
</comment>
<accession>A0A368ZCG0</accession>
<dbReference type="InterPro" id="IPR011576">
    <property type="entry name" value="Pyridox_Oxase_N"/>
</dbReference>
<reference evidence="2 3" key="1">
    <citation type="submission" date="2018-07" db="EMBL/GenBank/DDBJ databases">
        <title>Genomic Encyclopedia of Type Strains, Phase III (KMG-III): the genomes of soil and plant-associated and newly described type strains.</title>
        <authorList>
            <person name="Whitman W."/>
        </authorList>
    </citation>
    <scope>NUCLEOTIDE SEQUENCE [LARGE SCALE GENOMIC DNA]</scope>
    <source>
        <strain evidence="2 3">CECT 8525</strain>
    </source>
</reference>
<evidence type="ECO:0000259" key="1">
    <source>
        <dbReference type="Pfam" id="PF01243"/>
    </source>
</evidence>
<gene>
    <name evidence="2" type="ORF">DFP89_101315</name>
</gene>
<dbReference type="RefSeq" id="WP_114347618.1">
    <property type="nucleotide sequence ID" value="NZ_QPJL01000001.1"/>
</dbReference>
<dbReference type="InterPro" id="IPR014419">
    <property type="entry name" value="HutZ"/>
</dbReference>
<proteinExistence type="predicted"/>